<keyword evidence="2" id="KW-0812">Transmembrane</keyword>
<organism evidence="3 4">
    <name type="scientific">Methanolobus tindarius DSM 2278</name>
    <dbReference type="NCBI Taxonomy" id="1090322"/>
    <lineage>
        <taxon>Archaea</taxon>
        <taxon>Methanobacteriati</taxon>
        <taxon>Methanobacteriota</taxon>
        <taxon>Stenosarchaea group</taxon>
        <taxon>Methanomicrobia</taxon>
        <taxon>Methanosarcinales</taxon>
        <taxon>Methanosarcinaceae</taxon>
        <taxon>Methanolobus</taxon>
    </lineage>
</organism>
<keyword evidence="2" id="KW-0472">Membrane</keyword>
<accession>W9DU65</accession>
<dbReference type="AlphaFoldDB" id="W9DU65"/>
<name>W9DU65_METTI</name>
<protein>
    <submittedName>
        <fullName evidence="3">Uncharacterized protein</fullName>
    </submittedName>
</protein>
<comment type="caution">
    <text evidence="3">The sequence shown here is derived from an EMBL/GenBank/DDBJ whole genome shotgun (WGS) entry which is preliminary data.</text>
</comment>
<sequence>MQVTTAGNIVAKNQMIMTGIEKYNDFYYSLFNYSGDTMKQNSSSYFFYIRSFPGKVKPSFLVCLALVLFIMSMTTSAIALTSGNETLATESMMTEQGNVSEYSHLIEVSLLNTGYIVVSESMVYLIDSIEDEDFNQTEIKLWLPENAEIMQFQVVDMSSTSSAVPVNFTRDDNYLYFYSDDNEASSEMPLLYGIRYVLPDTGDEVLRKVIYKNGELEQPISRLILTVYHDENTGISLSSENGVLLIADDTVMEANYSTYTWSTPEFNEFTIFREEKEPVQNTAASDTNLTIPILIVIIIVAPAAFYYTRKYAPQNSKDINELQDLYDAEMTVLSQIKKDRKNNKLSQEEFEKLNKKHSENASKIKREMENMKKT</sequence>
<proteinExistence type="predicted"/>
<gene>
    <name evidence="3" type="ORF">MettiDRAFT_2649</name>
</gene>
<evidence type="ECO:0000313" key="3">
    <source>
        <dbReference type="EMBL" id="ETA69155.1"/>
    </source>
</evidence>
<dbReference type="EMBL" id="AZAJ01000001">
    <property type="protein sequence ID" value="ETA69155.1"/>
    <property type="molecule type" value="Genomic_DNA"/>
</dbReference>
<dbReference type="STRING" id="1090322.MettiDRAFT_2649"/>
<evidence type="ECO:0000256" key="1">
    <source>
        <dbReference type="SAM" id="MobiDB-lite"/>
    </source>
</evidence>
<keyword evidence="2" id="KW-1133">Transmembrane helix</keyword>
<feature type="transmembrane region" description="Helical" evidence="2">
    <location>
        <begin position="60"/>
        <end position="80"/>
    </location>
</feature>
<dbReference type="Proteomes" id="UP000019483">
    <property type="component" value="Unassembled WGS sequence"/>
</dbReference>
<keyword evidence="4" id="KW-1185">Reference proteome</keyword>
<evidence type="ECO:0000256" key="2">
    <source>
        <dbReference type="SAM" id="Phobius"/>
    </source>
</evidence>
<evidence type="ECO:0000313" key="4">
    <source>
        <dbReference type="Proteomes" id="UP000019483"/>
    </source>
</evidence>
<reference evidence="3 4" key="1">
    <citation type="submission" date="2013-08" db="EMBL/GenBank/DDBJ databases">
        <authorList>
            <consortium name="DOE Joint Genome Institute"/>
            <person name="Eisen J."/>
            <person name="Huntemann M."/>
            <person name="Han J."/>
            <person name="Chen A."/>
            <person name="Kyrpides N."/>
            <person name="Mavromatis K."/>
            <person name="Markowitz V."/>
            <person name="Palaniappan K."/>
            <person name="Ivanova N."/>
            <person name="Schaumberg A."/>
            <person name="Pati A."/>
            <person name="Liolios K."/>
            <person name="Nordberg H.P."/>
            <person name="Cantor M.N."/>
            <person name="Hua S.X."/>
            <person name="Woyke T."/>
        </authorList>
    </citation>
    <scope>NUCLEOTIDE SEQUENCE [LARGE SCALE GENOMIC DNA]</scope>
    <source>
        <strain evidence="3 4">DSM 2278</strain>
    </source>
</reference>
<feature type="transmembrane region" description="Helical" evidence="2">
    <location>
        <begin position="289"/>
        <end position="307"/>
    </location>
</feature>
<feature type="compositionally biased region" description="Basic and acidic residues" evidence="1">
    <location>
        <begin position="346"/>
        <end position="374"/>
    </location>
</feature>
<feature type="region of interest" description="Disordered" evidence="1">
    <location>
        <begin position="341"/>
        <end position="374"/>
    </location>
</feature>